<feature type="region of interest" description="Disordered" evidence="1">
    <location>
        <begin position="63"/>
        <end position="103"/>
    </location>
</feature>
<dbReference type="AlphaFoldDB" id="A0A917KEN5"/>
<evidence type="ECO:0000313" key="2">
    <source>
        <dbReference type="EMBL" id="GGJ09095.1"/>
    </source>
</evidence>
<comment type="caution">
    <text evidence="2">The sequence shown here is derived from an EMBL/GenBank/DDBJ whole genome shotgun (WGS) entry which is preliminary data.</text>
</comment>
<evidence type="ECO:0000313" key="3">
    <source>
        <dbReference type="Proteomes" id="UP000625682"/>
    </source>
</evidence>
<accession>A0A917KEN5</accession>
<keyword evidence="3" id="KW-1185">Reference proteome</keyword>
<dbReference type="EMBL" id="BMMU01000001">
    <property type="protein sequence ID" value="GGJ09095.1"/>
    <property type="molecule type" value="Genomic_DNA"/>
</dbReference>
<gene>
    <name evidence="2" type="ORF">GCM10012282_02060</name>
</gene>
<evidence type="ECO:0000256" key="1">
    <source>
        <dbReference type="SAM" id="MobiDB-lite"/>
    </source>
</evidence>
<organism evidence="2 3">
    <name type="scientific">Streptomyces lacrimifluminis</name>
    <dbReference type="NCBI Taxonomy" id="1500077"/>
    <lineage>
        <taxon>Bacteria</taxon>
        <taxon>Bacillati</taxon>
        <taxon>Actinomycetota</taxon>
        <taxon>Actinomycetes</taxon>
        <taxon>Kitasatosporales</taxon>
        <taxon>Streptomycetaceae</taxon>
        <taxon>Streptomyces</taxon>
    </lineage>
</organism>
<dbReference type="Proteomes" id="UP000625682">
    <property type="component" value="Unassembled WGS sequence"/>
</dbReference>
<reference evidence="2" key="2">
    <citation type="submission" date="2020-09" db="EMBL/GenBank/DDBJ databases">
        <authorList>
            <person name="Sun Q."/>
            <person name="Zhou Y."/>
        </authorList>
    </citation>
    <scope>NUCLEOTIDE SEQUENCE</scope>
    <source>
        <strain evidence="2">CGMCC 4.7272</strain>
    </source>
</reference>
<reference evidence="2" key="1">
    <citation type="journal article" date="2014" name="Int. J. Syst. Evol. Microbiol.">
        <title>Complete genome sequence of Corynebacterium casei LMG S-19264T (=DSM 44701T), isolated from a smear-ripened cheese.</title>
        <authorList>
            <consortium name="US DOE Joint Genome Institute (JGI-PGF)"/>
            <person name="Walter F."/>
            <person name="Albersmeier A."/>
            <person name="Kalinowski J."/>
            <person name="Ruckert C."/>
        </authorList>
    </citation>
    <scope>NUCLEOTIDE SEQUENCE</scope>
    <source>
        <strain evidence="2">CGMCC 4.7272</strain>
    </source>
</reference>
<proteinExistence type="predicted"/>
<protein>
    <submittedName>
        <fullName evidence="2">Uncharacterized protein</fullName>
    </submittedName>
</protein>
<sequence>MNNEPRTTVASDRASGGTMAAATTVAMMVKLRLFAAVSTPVTAKAMAVRLIVPLRSEETIRPSMETAPAIAPATSPPRKPPWKFMATMPPMRPGTSAGRPAML</sequence>
<name>A0A917KEN5_9ACTN</name>